<dbReference type="AlphaFoldDB" id="A0A8J5LI48"/>
<evidence type="ECO:0000313" key="2">
    <source>
        <dbReference type="Proteomes" id="UP000734854"/>
    </source>
</evidence>
<name>A0A8J5LI48_ZINOF</name>
<gene>
    <name evidence="1" type="ORF">ZIOFF_017158</name>
</gene>
<accession>A0A8J5LI48</accession>
<protein>
    <submittedName>
        <fullName evidence="1">Uncharacterized protein</fullName>
    </submittedName>
</protein>
<dbReference type="EMBL" id="JACMSC010000005">
    <property type="protein sequence ID" value="KAG6520126.1"/>
    <property type="molecule type" value="Genomic_DNA"/>
</dbReference>
<sequence length="333" mass="37647">MYVSDFEEAGRGAVALEDMSIGGIALEIPESLIISEDLVYNSDMFDVLKKLDDITPETMLLLWSMRERFNPNSKFKIYFDTLPTEFNTATSTGAARNTCRWRKEMSLINVKRKKISLEAVQVLYDLCPGRDGYPIACSLLLEKEGQGTPISLKRKSTKFHWRPAWAIRDSKGLNFRVDALAALEGTLLFEELLQSKELCPHILHYGRVDPVTKTLKFPVSRPCEKGNQCYLSYGSLPSSHFLMFYGFLPKGDNFYDVIPLGPVDHNNPLDAANGRNTHMVRGTWLSNADKPHAYGLPPKLLAHLHAVLKSDVRLDYFIMPSYAMQNPIVVLEL</sequence>
<dbReference type="PANTHER" id="PTHR13271:SF103">
    <property type="entry name" value="N-METHYLTRANSFERASE DOMAIN AND SET DOMAIN CONTAINING PROTEIN-RELATED"/>
    <property type="match status" value="1"/>
</dbReference>
<dbReference type="InterPro" id="IPR050600">
    <property type="entry name" value="SETD3_SETD6_MTase"/>
</dbReference>
<organism evidence="1 2">
    <name type="scientific">Zingiber officinale</name>
    <name type="common">Ginger</name>
    <name type="synonym">Amomum zingiber</name>
    <dbReference type="NCBI Taxonomy" id="94328"/>
    <lineage>
        <taxon>Eukaryota</taxon>
        <taxon>Viridiplantae</taxon>
        <taxon>Streptophyta</taxon>
        <taxon>Embryophyta</taxon>
        <taxon>Tracheophyta</taxon>
        <taxon>Spermatophyta</taxon>
        <taxon>Magnoliopsida</taxon>
        <taxon>Liliopsida</taxon>
        <taxon>Zingiberales</taxon>
        <taxon>Zingiberaceae</taxon>
        <taxon>Zingiber</taxon>
    </lineage>
</organism>
<proteinExistence type="predicted"/>
<evidence type="ECO:0000313" key="1">
    <source>
        <dbReference type="EMBL" id="KAG6520126.1"/>
    </source>
</evidence>
<dbReference type="PANTHER" id="PTHR13271">
    <property type="entry name" value="UNCHARACTERIZED PUTATIVE METHYLTRANSFERASE"/>
    <property type="match status" value="1"/>
</dbReference>
<dbReference type="GO" id="GO:0016279">
    <property type="term" value="F:protein-lysine N-methyltransferase activity"/>
    <property type="evidence" value="ECO:0007669"/>
    <property type="project" value="TreeGrafter"/>
</dbReference>
<dbReference type="InterPro" id="IPR046341">
    <property type="entry name" value="SET_dom_sf"/>
</dbReference>
<comment type="caution">
    <text evidence="1">The sequence shown here is derived from an EMBL/GenBank/DDBJ whole genome shotgun (WGS) entry which is preliminary data.</text>
</comment>
<dbReference type="Proteomes" id="UP000734854">
    <property type="component" value="Unassembled WGS sequence"/>
</dbReference>
<dbReference type="CDD" id="cd10527">
    <property type="entry name" value="SET_LSMT"/>
    <property type="match status" value="1"/>
</dbReference>
<reference evidence="1 2" key="1">
    <citation type="submission" date="2020-08" db="EMBL/GenBank/DDBJ databases">
        <title>Plant Genome Project.</title>
        <authorList>
            <person name="Zhang R.-G."/>
        </authorList>
    </citation>
    <scope>NUCLEOTIDE SEQUENCE [LARGE SCALE GENOMIC DNA]</scope>
    <source>
        <tissue evidence="1">Rhizome</tissue>
    </source>
</reference>
<keyword evidence="2" id="KW-1185">Reference proteome</keyword>
<dbReference type="Gene3D" id="3.90.1410.10">
    <property type="entry name" value="set domain protein methyltransferase, domain 1"/>
    <property type="match status" value="1"/>
</dbReference>
<dbReference type="SUPFAM" id="SSF82199">
    <property type="entry name" value="SET domain"/>
    <property type="match status" value="2"/>
</dbReference>